<accession>A0A507ZMX1</accession>
<dbReference type="AlphaFoldDB" id="A0A507ZMX1"/>
<feature type="chain" id="PRO_5021469883" description="Curli production assembly/transport component CsgF" evidence="4">
    <location>
        <begin position="19"/>
        <end position="134"/>
    </location>
</feature>
<organism evidence="5 6">
    <name type="scientific">Haloflavibacter putidus</name>
    <dbReference type="NCBI Taxonomy" id="2576776"/>
    <lineage>
        <taxon>Bacteria</taxon>
        <taxon>Pseudomonadati</taxon>
        <taxon>Bacteroidota</taxon>
        <taxon>Flavobacteriia</taxon>
        <taxon>Flavobacteriales</taxon>
        <taxon>Flavobacteriaceae</taxon>
        <taxon>Haloflavibacter</taxon>
    </lineage>
</organism>
<evidence type="ECO:0000256" key="2">
    <source>
        <dbReference type="ARBA" id="ARBA00014031"/>
    </source>
</evidence>
<evidence type="ECO:0000313" key="6">
    <source>
        <dbReference type="Proteomes" id="UP000317169"/>
    </source>
</evidence>
<evidence type="ECO:0000256" key="4">
    <source>
        <dbReference type="SAM" id="SignalP"/>
    </source>
</evidence>
<keyword evidence="3 4" id="KW-0732">Signal</keyword>
<comment type="function">
    <text evidence="1">May be involved in the biogenesis of curli organelles.</text>
</comment>
<feature type="signal peptide" evidence="4">
    <location>
        <begin position="1"/>
        <end position="18"/>
    </location>
</feature>
<dbReference type="Pfam" id="PF10614">
    <property type="entry name" value="CsgF"/>
    <property type="match status" value="1"/>
</dbReference>
<protein>
    <recommendedName>
        <fullName evidence="2">Curli production assembly/transport component CsgF</fullName>
    </recommendedName>
</protein>
<dbReference type="InterPro" id="IPR018893">
    <property type="entry name" value="T8SS_CsgF"/>
</dbReference>
<keyword evidence="6" id="KW-1185">Reference proteome</keyword>
<dbReference type="Proteomes" id="UP000317169">
    <property type="component" value="Unassembled WGS sequence"/>
</dbReference>
<dbReference type="EMBL" id="VIAR01000006">
    <property type="protein sequence ID" value="TQD38900.1"/>
    <property type="molecule type" value="Genomic_DNA"/>
</dbReference>
<sequence length="134" mass="14851">MKYLIFLTFIFFSCALSAQQLTYKPINPAFGGETFNYQWMLSSANAQNGFTAPGASRQEQSELERFGESLNSQILSQISRRLLQQQIEGIGDLTQPGTFSFGSLAIEVFESNEGLIINILDTSNGEQTQVIVPN</sequence>
<comment type="caution">
    <text evidence="5">The sequence shown here is derived from an EMBL/GenBank/DDBJ whole genome shotgun (WGS) entry which is preliminary data.</text>
</comment>
<proteinExistence type="predicted"/>
<dbReference type="OrthoDB" id="1443407at2"/>
<evidence type="ECO:0000256" key="3">
    <source>
        <dbReference type="ARBA" id="ARBA00022729"/>
    </source>
</evidence>
<evidence type="ECO:0000256" key="1">
    <source>
        <dbReference type="ARBA" id="ARBA00003989"/>
    </source>
</evidence>
<name>A0A507ZMX1_9FLAO</name>
<dbReference type="RefSeq" id="WP_141421758.1">
    <property type="nucleotide sequence ID" value="NZ_VIAR01000006.1"/>
</dbReference>
<gene>
    <name evidence="5" type="ORF">FKR84_07940</name>
</gene>
<reference evidence="5 6" key="1">
    <citation type="submission" date="2019-06" db="EMBL/GenBank/DDBJ databases">
        <title>Flavibacter putida gen. nov., sp. nov., a novel marine bacterium of the family Flavobacteriaceae isolated from coastal seawater.</title>
        <authorList>
            <person name="Feng X."/>
        </authorList>
    </citation>
    <scope>NUCLEOTIDE SEQUENCE [LARGE SCALE GENOMIC DNA]</scope>
    <source>
        <strain evidence="5 6">PLHSN227</strain>
    </source>
</reference>
<evidence type="ECO:0000313" key="5">
    <source>
        <dbReference type="EMBL" id="TQD38900.1"/>
    </source>
</evidence>